<dbReference type="Pfam" id="PF00246">
    <property type="entry name" value="Peptidase_M14"/>
    <property type="match status" value="1"/>
</dbReference>
<reference evidence="5" key="1">
    <citation type="submission" date="2021-02" db="EMBL/GenBank/DDBJ databases">
        <authorList>
            <person name="Nowell W R."/>
        </authorList>
    </citation>
    <scope>NUCLEOTIDE SEQUENCE</scope>
    <source>
        <strain evidence="5">Ploen Becks lab</strain>
    </source>
</reference>
<comment type="similarity">
    <text evidence="2 3">Belongs to the peptidase M14 family.</text>
</comment>
<evidence type="ECO:0000313" key="6">
    <source>
        <dbReference type="Proteomes" id="UP000663879"/>
    </source>
</evidence>
<dbReference type="InterPro" id="IPR000834">
    <property type="entry name" value="Peptidase_M14"/>
</dbReference>
<gene>
    <name evidence="5" type="ORF">OXX778_LOCUS3754</name>
</gene>
<dbReference type="GO" id="GO:0006508">
    <property type="term" value="P:proteolysis"/>
    <property type="evidence" value="ECO:0007669"/>
    <property type="project" value="InterPro"/>
</dbReference>
<dbReference type="PANTHER" id="PTHR11705:SF91">
    <property type="entry name" value="FI01817P-RELATED"/>
    <property type="match status" value="1"/>
</dbReference>
<dbReference type="GO" id="GO:0005615">
    <property type="term" value="C:extracellular space"/>
    <property type="evidence" value="ECO:0007669"/>
    <property type="project" value="TreeGrafter"/>
</dbReference>
<feature type="active site" description="Proton donor/acceptor" evidence="3">
    <location>
        <position position="108"/>
    </location>
</feature>
<comment type="caution">
    <text evidence="5">The sequence shown here is derived from an EMBL/GenBank/DDBJ whole genome shotgun (WGS) entry which is preliminary data.</text>
</comment>
<dbReference type="PROSITE" id="PS52035">
    <property type="entry name" value="PEPTIDASE_M14"/>
    <property type="match status" value="1"/>
</dbReference>
<dbReference type="Gene3D" id="3.40.630.10">
    <property type="entry name" value="Zn peptidases"/>
    <property type="match status" value="1"/>
</dbReference>
<protein>
    <recommendedName>
        <fullName evidence="4">Peptidase M14 domain-containing protein</fullName>
    </recommendedName>
</protein>
<dbReference type="PANTHER" id="PTHR11705">
    <property type="entry name" value="PROTEASE FAMILY M14 CARBOXYPEPTIDASE A,B"/>
    <property type="match status" value="1"/>
</dbReference>
<dbReference type="OrthoDB" id="3626597at2759"/>
<evidence type="ECO:0000259" key="4">
    <source>
        <dbReference type="PROSITE" id="PS52035"/>
    </source>
</evidence>
<dbReference type="GO" id="GO:0008270">
    <property type="term" value="F:zinc ion binding"/>
    <property type="evidence" value="ECO:0007669"/>
    <property type="project" value="InterPro"/>
</dbReference>
<dbReference type="SUPFAM" id="SSF53187">
    <property type="entry name" value="Zn-dependent exopeptidases"/>
    <property type="match status" value="1"/>
</dbReference>
<sequence>MIGKEQDSEPETKAIESIILSKQGQWDSYVSLHSYGQFFFTPWGFTTILPSDFEDLVQKAKIATNAIKSVNGSEYQIGPSSSLLYMSSGGSEDWVKAKAGVKYSYSIELGPKDADFLNGFIVPESDIPIAGEEMYRGLIALYIELMKEKPKFL</sequence>
<evidence type="ECO:0000256" key="1">
    <source>
        <dbReference type="ARBA" id="ARBA00001947"/>
    </source>
</evidence>
<keyword evidence="6" id="KW-1185">Reference proteome</keyword>
<dbReference type="AlphaFoldDB" id="A0A813P289"/>
<evidence type="ECO:0000256" key="3">
    <source>
        <dbReference type="PROSITE-ProRule" id="PRU01379"/>
    </source>
</evidence>
<proteinExistence type="inferred from homology"/>
<organism evidence="5 6">
    <name type="scientific">Brachionus calyciflorus</name>
    <dbReference type="NCBI Taxonomy" id="104777"/>
    <lineage>
        <taxon>Eukaryota</taxon>
        <taxon>Metazoa</taxon>
        <taxon>Spiralia</taxon>
        <taxon>Gnathifera</taxon>
        <taxon>Rotifera</taxon>
        <taxon>Eurotatoria</taxon>
        <taxon>Monogononta</taxon>
        <taxon>Pseudotrocha</taxon>
        <taxon>Ploima</taxon>
        <taxon>Brachionidae</taxon>
        <taxon>Brachionus</taxon>
    </lineage>
</organism>
<comment type="cofactor">
    <cofactor evidence="1">
        <name>Zn(2+)</name>
        <dbReference type="ChEBI" id="CHEBI:29105"/>
    </cofactor>
</comment>
<dbReference type="GO" id="GO:0004181">
    <property type="term" value="F:metallocarboxypeptidase activity"/>
    <property type="evidence" value="ECO:0007669"/>
    <property type="project" value="InterPro"/>
</dbReference>
<evidence type="ECO:0000256" key="2">
    <source>
        <dbReference type="ARBA" id="ARBA00005988"/>
    </source>
</evidence>
<feature type="domain" description="Peptidase M14" evidence="4">
    <location>
        <begin position="1"/>
        <end position="145"/>
    </location>
</feature>
<accession>A0A813P289</accession>
<dbReference type="Proteomes" id="UP000663879">
    <property type="component" value="Unassembled WGS sequence"/>
</dbReference>
<dbReference type="EMBL" id="CAJNOC010000343">
    <property type="protein sequence ID" value="CAF0747889.1"/>
    <property type="molecule type" value="Genomic_DNA"/>
</dbReference>
<evidence type="ECO:0000313" key="5">
    <source>
        <dbReference type="EMBL" id="CAF0747889.1"/>
    </source>
</evidence>
<name>A0A813P289_9BILA</name>